<dbReference type="OMA" id="RKNGIAC"/>
<dbReference type="EMBL" id="AFYH01131030">
    <property type="status" value="NOT_ANNOTATED_CDS"/>
    <property type="molecule type" value="Genomic_DNA"/>
</dbReference>
<accession>H2ZY79</accession>
<dbReference type="GeneTree" id="ENSGT00390000015121"/>
<dbReference type="Bgee" id="ENSLACG00000002100">
    <property type="expression patterns" value="Expressed in pectoral fin and 1 other cell type or tissue"/>
</dbReference>
<dbReference type="PANTHER" id="PTHR34444:SF1">
    <property type="entry name" value="CILIA- AND FLAGELLA-ASSOCIATED PROTEIN 90"/>
    <property type="match status" value="1"/>
</dbReference>
<dbReference type="InParanoid" id="H2ZY79"/>
<dbReference type="HOGENOM" id="CLU_127177_0_0_1"/>
<proteinExistence type="predicted"/>
<dbReference type="PANTHER" id="PTHR34444">
    <property type="entry name" value="LOC361192"/>
    <property type="match status" value="1"/>
</dbReference>
<organism evidence="2 3">
    <name type="scientific">Latimeria chalumnae</name>
    <name type="common">Coelacanth</name>
    <dbReference type="NCBI Taxonomy" id="7897"/>
    <lineage>
        <taxon>Eukaryota</taxon>
        <taxon>Metazoa</taxon>
        <taxon>Chordata</taxon>
        <taxon>Craniata</taxon>
        <taxon>Vertebrata</taxon>
        <taxon>Euteleostomi</taxon>
        <taxon>Coelacanthiformes</taxon>
        <taxon>Coelacanthidae</taxon>
        <taxon>Latimeria</taxon>
    </lineage>
</organism>
<dbReference type="STRING" id="7897.ENSLACP00000002350"/>
<reference evidence="2" key="3">
    <citation type="submission" date="2025-09" db="UniProtKB">
        <authorList>
            <consortium name="Ensembl"/>
        </authorList>
    </citation>
    <scope>IDENTIFICATION</scope>
</reference>
<reference evidence="3" key="1">
    <citation type="submission" date="2011-08" db="EMBL/GenBank/DDBJ databases">
        <title>The draft genome of Latimeria chalumnae.</title>
        <authorList>
            <person name="Di Palma F."/>
            <person name="Alfoldi J."/>
            <person name="Johnson J."/>
            <person name="Berlin A."/>
            <person name="Gnerre S."/>
            <person name="Jaffe D."/>
            <person name="MacCallum I."/>
            <person name="Young S."/>
            <person name="Walker B.J."/>
            <person name="Lander E."/>
            <person name="Lindblad-Toh K."/>
        </authorList>
    </citation>
    <scope>NUCLEOTIDE SEQUENCE [LARGE SCALE GENOMIC DNA]</scope>
    <source>
        <strain evidence="3">Wild caught</strain>
    </source>
</reference>
<dbReference type="Proteomes" id="UP000008672">
    <property type="component" value="Unassembled WGS sequence"/>
</dbReference>
<dbReference type="eggNOG" id="ENOG502S3H1">
    <property type="taxonomic scope" value="Eukaryota"/>
</dbReference>
<dbReference type="Ensembl" id="ENSLACT00000002370.1">
    <property type="protein sequence ID" value="ENSLACP00000002350.1"/>
    <property type="gene ID" value="ENSLACG00000002100.1"/>
</dbReference>
<sequence>MECERPRSKDSANMKGDGHLKGPLSTLTAFSYIPPRRTDPKELTYFNNERKKWVYSAYDGVFKRKDGYNEKLHRDDREHAKSRGLNVYSEEISKCVPALSSSVYGKHSHRHSDDTDRNFVRVGRVRVEFFRKNGVFYIEQGYGAVPSK</sequence>
<dbReference type="InterPro" id="IPR027901">
    <property type="entry name" value="CFAP90"/>
</dbReference>
<evidence type="ECO:0000313" key="2">
    <source>
        <dbReference type="Ensembl" id="ENSLACP00000002350.1"/>
    </source>
</evidence>
<feature type="region of interest" description="Disordered" evidence="1">
    <location>
        <begin position="1"/>
        <end position="23"/>
    </location>
</feature>
<evidence type="ECO:0000313" key="3">
    <source>
        <dbReference type="Proteomes" id="UP000008672"/>
    </source>
</evidence>
<keyword evidence="3" id="KW-1185">Reference proteome</keyword>
<dbReference type="EMBL" id="AFYH01131031">
    <property type="status" value="NOT_ANNOTATED_CDS"/>
    <property type="molecule type" value="Genomic_DNA"/>
</dbReference>
<protein>
    <submittedName>
        <fullName evidence="2">Uncharacterized protein</fullName>
    </submittedName>
</protein>
<dbReference type="FunCoup" id="H2ZY79">
    <property type="interactions" value="45"/>
</dbReference>
<name>H2ZY79_LATCH</name>
<evidence type="ECO:0000256" key="1">
    <source>
        <dbReference type="SAM" id="MobiDB-lite"/>
    </source>
</evidence>
<dbReference type="AlphaFoldDB" id="H2ZY79"/>
<dbReference type="Pfam" id="PF15074">
    <property type="entry name" value="CFAP90"/>
    <property type="match status" value="1"/>
</dbReference>
<reference evidence="2" key="2">
    <citation type="submission" date="2025-08" db="UniProtKB">
        <authorList>
            <consortium name="Ensembl"/>
        </authorList>
    </citation>
    <scope>IDENTIFICATION</scope>
</reference>
<feature type="compositionally biased region" description="Basic and acidic residues" evidence="1">
    <location>
        <begin position="1"/>
        <end position="20"/>
    </location>
</feature>